<dbReference type="GO" id="GO:0004185">
    <property type="term" value="F:serine-type carboxypeptidase activity"/>
    <property type="evidence" value="ECO:0007669"/>
    <property type="project" value="InterPro"/>
</dbReference>
<organism evidence="6 7">
    <name type="scientific">Punica granatum</name>
    <name type="common">Pomegranate</name>
    <dbReference type="NCBI Taxonomy" id="22663"/>
    <lineage>
        <taxon>Eukaryota</taxon>
        <taxon>Viridiplantae</taxon>
        <taxon>Streptophyta</taxon>
        <taxon>Embryophyta</taxon>
        <taxon>Tracheophyta</taxon>
        <taxon>Spermatophyta</taxon>
        <taxon>Magnoliopsida</taxon>
        <taxon>eudicotyledons</taxon>
        <taxon>Gunneridae</taxon>
        <taxon>Pentapetalae</taxon>
        <taxon>rosids</taxon>
        <taxon>malvids</taxon>
        <taxon>Myrtales</taxon>
        <taxon>Lythraceae</taxon>
        <taxon>Punica</taxon>
    </lineage>
</organism>
<comment type="similarity">
    <text evidence="1">Belongs to the peptidase S10 family.</text>
</comment>
<keyword evidence="4" id="KW-0378">Hydrolase</keyword>
<accession>A0A218W8D9</accession>
<keyword evidence="3" id="KW-0645">Protease</keyword>
<dbReference type="AlphaFoldDB" id="A0A218W8D9"/>
<evidence type="ECO:0000256" key="1">
    <source>
        <dbReference type="ARBA" id="ARBA00009431"/>
    </source>
</evidence>
<comment type="caution">
    <text evidence="6">The sequence shown here is derived from an EMBL/GenBank/DDBJ whole genome shotgun (WGS) entry which is preliminary data.</text>
</comment>
<keyword evidence="2" id="KW-0121">Carboxypeptidase</keyword>
<evidence type="ECO:0000256" key="5">
    <source>
        <dbReference type="ARBA" id="ARBA00023180"/>
    </source>
</evidence>
<dbReference type="Proteomes" id="UP000197138">
    <property type="component" value="Unassembled WGS sequence"/>
</dbReference>
<evidence type="ECO:0000256" key="2">
    <source>
        <dbReference type="ARBA" id="ARBA00022645"/>
    </source>
</evidence>
<evidence type="ECO:0000256" key="4">
    <source>
        <dbReference type="ARBA" id="ARBA00022801"/>
    </source>
</evidence>
<dbReference type="SUPFAM" id="SSF53474">
    <property type="entry name" value="alpha/beta-Hydrolases"/>
    <property type="match status" value="2"/>
</dbReference>
<gene>
    <name evidence="6" type="ORF">CDL15_Pgr025093</name>
</gene>
<dbReference type="GO" id="GO:0006508">
    <property type="term" value="P:proteolysis"/>
    <property type="evidence" value="ECO:0007669"/>
    <property type="project" value="UniProtKB-KW"/>
</dbReference>
<dbReference type="InterPro" id="IPR029058">
    <property type="entry name" value="AB_hydrolase_fold"/>
</dbReference>
<dbReference type="GO" id="GO:0005773">
    <property type="term" value="C:vacuole"/>
    <property type="evidence" value="ECO:0007669"/>
    <property type="project" value="TreeGrafter"/>
</dbReference>
<sequence>MNLLIWTQEGPLSRTSVTMLGDFHSASGALALFYKNGPFHISSNLSLSWNDYGWDKVLSIIFADQPTGTGFSYSSNPSDLQHKEAGYYDIRKKCEGSLCYDFSTVETFLNEKSVREALRVGYIEFVSCSSQVHIAMTSDLMKNLVVGIPALLEDGIRVLIYESCSLKNPHMMIWYSDSALDCGRLRSSSMNASKFFSKIRTFAHIFVSCRWEIALAMHVFYL</sequence>
<evidence type="ECO:0000313" key="6">
    <source>
        <dbReference type="EMBL" id="OWM68906.1"/>
    </source>
</evidence>
<dbReference type="InterPro" id="IPR001563">
    <property type="entry name" value="Peptidase_S10"/>
</dbReference>
<evidence type="ECO:0000313" key="7">
    <source>
        <dbReference type="Proteomes" id="UP000197138"/>
    </source>
</evidence>
<keyword evidence="5" id="KW-0325">Glycoprotein</keyword>
<dbReference type="PANTHER" id="PTHR11802">
    <property type="entry name" value="SERINE PROTEASE FAMILY S10 SERINE CARBOXYPEPTIDASE"/>
    <property type="match status" value="1"/>
</dbReference>
<proteinExistence type="inferred from homology"/>
<dbReference type="PANTHER" id="PTHR11802:SF113">
    <property type="entry name" value="SERINE CARBOXYPEPTIDASE CTSA-4.1"/>
    <property type="match status" value="1"/>
</dbReference>
<protein>
    <submittedName>
        <fullName evidence="6">Uncharacterized protein</fullName>
    </submittedName>
</protein>
<dbReference type="Gene3D" id="3.40.50.1820">
    <property type="entry name" value="alpha/beta hydrolase"/>
    <property type="match status" value="2"/>
</dbReference>
<name>A0A218W8D9_PUNGR</name>
<evidence type="ECO:0000256" key="3">
    <source>
        <dbReference type="ARBA" id="ARBA00022670"/>
    </source>
</evidence>
<reference evidence="7" key="1">
    <citation type="journal article" date="2017" name="Plant J.">
        <title>The pomegranate (Punica granatum L.) genome and the genomics of punicalagin biosynthesis.</title>
        <authorList>
            <person name="Qin G."/>
            <person name="Xu C."/>
            <person name="Ming R."/>
            <person name="Tang H."/>
            <person name="Guyot R."/>
            <person name="Kramer E.M."/>
            <person name="Hu Y."/>
            <person name="Yi X."/>
            <person name="Qi Y."/>
            <person name="Xu X."/>
            <person name="Gao Z."/>
            <person name="Pan H."/>
            <person name="Jian J."/>
            <person name="Tian Y."/>
            <person name="Yue Z."/>
            <person name="Xu Y."/>
        </authorList>
    </citation>
    <scope>NUCLEOTIDE SEQUENCE [LARGE SCALE GENOMIC DNA]</scope>
    <source>
        <strain evidence="7">cv. Dabenzi</strain>
    </source>
</reference>
<dbReference type="Pfam" id="PF00450">
    <property type="entry name" value="Peptidase_S10"/>
    <property type="match status" value="2"/>
</dbReference>
<dbReference type="EMBL" id="MTKT01004939">
    <property type="protein sequence ID" value="OWM68906.1"/>
    <property type="molecule type" value="Genomic_DNA"/>
</dbReference>